<keyword evidence="1" id="KW-0732">Signal</keyword>
<evidence type="ECO:0000256" key="1">
    <source>
        <dbReference type="SAM" id="SignalP"/>
    </source>
</evidence>
<evidence type="ECO:0000313" key="2">
    <source>
        <dbReference type="EMBL" id="CAH1802260.1"/>
    </source>
</evidence>
<dbReference type="AlphaFoldDB" id="A0A8S4Q9M0"/>
<feature type="chain" id="PRO_5035812722" evidence="1">
    <location>
        <begin position="28"/>
        <end position="68"/>
    </location>
</feature>
<reference evidence="2" key="1">
    <citation type="submission" date="2022-03" db="EMBL/GenBank/DDBJ databases">
        <authorList>
            <person name="Martin C."/>
        </authorList>
    </citation>
    <scope>NUCLEOTIDE SEQUENCE</scope>
</reference>
<dbReference type="EMBL" id="CAIIXF020000012">
    <property type="protein sequence ID" value="CAH1802260.1"/>
    <property type="molecule type" value="Genomic_DNA"/>
</dbReference>
<feature type="non-terminal residue" evidence="2">
    <location>
        <position position="1"/>
    </location>
</feature>
<accession>A0A8S4Q9M0</accession>
<organism evidence="2 3">
    <name type="scientific">Owenia fusiformis</name>
    <name type="common">Polychaete worm</name>
    <dbReference type="NCBI Taxonomy" id="6347"/>
    <lineage>
        <taxon>Eukaryota</taxon>
        <taxon>Metazoa</taxon>
        <taxon>Spiralia</taxon>
        <taxon>Lophotrochozoa</taxon>
        <taxon>Annelida</taxon>
        <taxon>Polychaeta</taxon>
        <taxon>Sedentaria</taxon>
        <taxon>Canalipalpata</taxon>
        <taxon>Sabellida</taxon>
        <taxon>Oweniida</taxon>
        <taxon>Oweniidae</taxon>
        <taxon>Owenia</taxon>
    </lineage>
</organism>
<proteinExistence type="predicted"/>
<sequence>MARPKRSRAIWLAFLIICVMNIKNGIADLCLDNAIFCDPNSFCNTNLDGFGLPSCTCFQGHEKDEFGV</sequence>
<protein>
    <submittedName>
        <fullName evidence="2">Uncharacterized protein</fullName>
    </submittedName>
</protein>
<gene>
    <name evidence="2" type="ORF">OFUS_LOCUS25961</name>
</gene>
<evidence type="ECO:0000313" key="3">
    <source>
        <dbReference type="Proteomes" id="UP000749559"/>
    </source>
</evidence>
<dbReference type="Proteomes" id="UP000749559">
    <property type="component" value="Unassembled WGS sequence"/>
</dbReference>
<feature type="signal peptide" evidence="1">
    <location>
        <begin position="1"/>
        <end position="27"/>
    </location>
</feature>
<keyword evidence="3" id="KW-1185">Reference proteome</keyword>
<name>A0A8S4Q9M0_OWEFU</name>
<comment type="caution">
    <text evidence="2">The sequence shown here is derived from an EMBL/GenBank/DDBJ whole genome shotgun (WGS) entry which is preliminary data.</text>
</comment>